<dbReference type="SUPFAM" id="SSF51445">
    <property type="entry name" value="(Trans)glycosidases"/>
    <property type="match status" value="1"/>
</dbReference>
<evidence type="ECO:0000313" key="2">
    <source>
        <dbReference type="EMBL" id="OGC63641.1"/>
    </source>
</evidence>
<dbReference type="AlphaFoldDB" id="A0A1F4W2M5"/>
<name>A0A1F4W2M5_UNCKA</name>
<feature type="transmembrane region" description="Helical" evidence="1">
    <location>
        <begin position="20"/>
        <end position="38"/>
    </location>
</feature>
<proteinExistence type="predicted"/>
<gene>
    <name evidence="2" type="ORF">A2264_04730</name>
</gene>
<evidence type="ECO:0000256" key="1">
    <source>
        <dbReference type="SAM" id="Phobius"/>
    </source>
</evidence>
<keyword evidence="1" id="KW-0472">Membrane</keyword>
<organism evidence="2 3">
    <name type="scientific">candidate division WWE3 bacterium RIFOXYA2_FULL_46_9</name>
    <dbReference type="NCBI Taxonomy" id="1802636"/>
    <lineage>
        <taxon>Bacteria</taxon>
        <taxon>Katanobacteria</taxon>
    </lineage>
</organism>
<keyword evidence="1" id="KW-0812">Transmembrane</keyword>
<dbReference type="Gene3D" id="3.20.20.80">
    <property type="entry name" value="Glycosidases"/>
    <property type="match status" value="1"/>
</dbReference>
<keyword evidence="1" id="KW-1133">Transmembrane helix</keyword>
<sequence length="347" mass="40815">MPKKSKFRRVFTHKITKSFIALVVALSLLPMLFIVVMFPKPADNITYGVNFSSKYAKEIGLDWKKAYIQILDELKVKKLRVVAYWDEIEPKQGLRDFSDVKWQLEEARKRDAKVILAIGRKVPRFPECHEPKWWSSESEWGTKEDLLLAYISAGVTELKQFDNIEVWQVENEPHFPFGLCDKVPSDLIQREIKVVRSIDNRPVITQDSGEGGFWVPSYKQADYLGISMYRKVWFDFWGLVSRDRLTYFKYPISHGYYKIKADLLGIPAKNIIITELQGEPWGSKETTKLTTSEKNETMSPKDFTDTLEYSRKSGFSQIYVWGAEWWFWEKEHNNNSFYWETAKHLFD</sequence>
<evidence type="ECO:0000313" key="3">
    <source>
        <dbReference type="Proteomes" id="UP000176614"/>
    </source>
</evidence>
<reference evidence="2 3" key="1">
    <citation type="journal article" date="2016" name="Nat. Commun.">
        <title>Thousands of microbial genomes shed light on interconnected biogeochemical processes in an aquifer system.</title>
        <authorList>
            <person name="Anantharaman K."/>
            <person name="Brown C.T."/>
            <person name="Hug L.A."/>
            <person name="Sharon I."/>
            <person name="Castelle C.J."/>
            <person name="Probst A.J."/>
            <person name="Thomas B.C."/>
            <person name="Singh A."/>
            <person name="Wilkins M.J."/>
            <person name="Karaoz U."/>
            <person name="Brodie E.L."/>
            <person name="Williams K.H."/>
            <person name="Hubbard S.S."/>
            <person name="Banfield J.F."/>
        </authorList>
    </citation>
    <scope>NUCLEOTIDE SEQUENCE [LARGE SCALE GENOMIC DNA]</scope>
</reference>
<evidence type="ECO:0008006" key="4">
    <source>
        <dbReference type="Google" id="ProtNLM"/>
    </source>
</evidence>
<protein>
    <recommendedName>
        <fullName evidence="4">Glycoside hydrolase family 42 N-terminal domain-containing protein</fullName>
    </recommendedName>
</protein>
<dbReference type="Proteomes" id="UP000176614">
    <property type="component" value="Unassembled WGS sequence"/>
</dbReference>
<comment type="caution">
    <text evidence="2">The sequence shown here is derived from an EMBL/GenBank/DDBJ whole genome shotgun (WGS) entry which is preliminary data.</text>
</comment>
<dbReference type="InterPro" id="IPR017853">
    <property type="entry name" value="GH"/>
</dbReference>
<dbReference type="EMBL" id="MEVT01000005">
    <property type="protein sequence ID" value="OGC63641.1"/>
    <property type="molecule type" value="Genomic_DNA"/>
</dbReference>
<accession>A0A1F4W2M5</accession>